<protein>
    <submittedName>
        <fullName evidence="2">Uncharacterized protein</fullName>
    </submittedName>
</protein>
<organism evidence="2 3">
    <name type="scientific">Pseudocalidococcus azoricus BACA0444</name>
    <dbReference type="NCBI Taxonomy" id="2918990"/>
    <lineage>
        <taxon>Bacteria</taxon>
        <taxon>Bacillati</taxon>
        <taxon>Cyanobacteriota</taxon>
        <taxon>Cyanophyceae</taxon>
        <taxon>Acaryochloridales</taxon>
        <taxon>Thermosynechococcaceae</taxon>
        <taxon>Pseudocalidococcus</taxon>
        <taxon>Pseudocalidococcus azoricus</taxon>
    </lineage>
</organism>
<sequence>MLVLPALYAQFGGYFLPKTVMEPENEDFNPPAPGQPVNVGQVS</sequence>
<evidence type="ECO:0000313" key="2">
    <source>
        <dbReference type="EMBL" id="MDS3860345.1"/>
    </source>
</evidence>
<dbReference type="Proteomes" id="UP001268256">
    <property type="component" value="Unassembled WGS sequence"/>
</dbReference>
<accession>A0AAE4FQK5</accession>
<dbReference type="EMBL" id="JAVMIP010000003">
    <property type="protein sequence ID" value="MDS3860345.1"/>
    <property type="molecule type" value="Genomic_DNA"/>
</dbReference>
<dbReference type="RefSeq" id="WP_322877622.1">
    <property type="nucleotide sequence ID" value="NZ_JAVMIP010000003.1"/>
</dbReference>
<comment type="caution">
    <text evidence="2">The sequence shown here is derived from an EMBL/GenBank/DDBJ whole genome shotgun (WGS) entry which is preliminary data.</text>
</comment>
<reference evidence="3" key="1">
    <citation type="submission" date="2023-07" db="EMBL/GenBank/DDBJ databases">
        <authorList>
            <person name="Luz R."/>
            <person name="Cordeiro R."/>
            <person name="Fonseca A."/>
            <person name="Goncalves V."/>
        </authorList>
    </citation>
    <scope>NUCLEOTIDE SEQUENCE [LARGE SCALE GENOMIC DNA]</scope>
    <source>
        <strain evidence="3">BACA0444</strain>
    </source>
</reference>
<feature type="region of interest" description="Disordered" evidence="1">
    <location>
        <begin position="22"/>
        <end position="43"/>
    </location>
</feature>
<evidence type="ECO:0000256" key="1">
    <source>
        <dbReference type="SAM" id="MobiDB-lite"/>
    </source>
</evidence>
<keyword evidence="3" id="KW-1185">Reference proteome</keyword>
<name>A0AAE4FQK5_9CYAN</name>
<dbReference type="AlphaFoldDB" id="A0AAE4FQK5"/>
<gene>
    <name evidence="2" type="ORF">RIF25_05940</name>
</gene>
<proteinExistence type="predicted"/>
<evidence type="ECO:0000313" key="3">
    <source>
        <dbReference type="Proteomes" id="UP001268256"/>
    </source>
</evidence>